<dbReference type="NCBIfam" id="TIGR00182">
    <property type="entry name" value="plsX"/>
    <property type="match status" value="1"/>
</dbReference>
<evidence type="ECO:0000256" key="7">
    <source>
        <dbReference type="ARBA" id="ARBA00023264"/>
    </source>
</evidence>
<comment type="similarity">
    <text evidence="10">Belongs to the PlsX family.</text>
</comment>
<evidence type="ECO:0000256" key="6">
    <source>
        <dbReference type="ARBA" id="ARBA00023209"/>
    </source>
</evidence>
<dbReference type="UniPathway" id="UPA00085"/>
<comment type="function">
    <text evidence="10">Catalyzes the reversible formation of acyl-phosphate (acyl-PO(4)) from acyl-[acyl-carrier-protein] (acyl-ACP). This enzyme utilizes acyl-ACP as fatty acyl donor, but not acyl-CoA.</text>
</comment>
<keyword evidence="4 10" id="KW-0808">Transferase</keyword>
<keyword evidence="3 10" id="KW-0444">Lipid biosynthesis</keyword>
<keyword evidence="2 10" id="KW-0963">Cytoplasm</keyword>
<dbReference type="EC" id="2.3.1.274" evidence="8 10"/>
<dbReference type="SUPFAM" id="SSF53659">
    <property type="entry name" value="Isocitrate/Isopropylmalate dehydrogenase-like"/>
    <property type="match status" value="1"/>
</dbReference>
<dbReference type="HAMAP" id="MF_00019">
    <property type="entry name" value="PlsX"/>
    <property type="match status" value="1"/>
</dbReference>
<evidence type="ECO:0000256" key="4">
    <source>
        <dbReference type="ARBA" id="ARBA00022679"/>
    </source>
</evidence>
<comment type="pathway">
    <text evidence="10">Lipid metabolism; phospholipid metabolism.</text>
</comment>
<evidence type="ECO:0000256" key="5">
    <source>
        <dbReference type="ARBA" id="ARBA00023098"/>
    </source>
</evidence>
<dbReference type="EMBL" id="CADCWM010000483">
    <property type="protein sequence ID" value="CAA9563070.1"/>
    <property type="molecule type" value="Genomic_DNA"/>
</dbReference>
<dbReference type="Gene3D" id="3.40.718.10">
    <property type="entry name" value="Isopropylmalate Dehydrogenase"/>
    <property type="match status" value="1"/>
</dbReference>
<sequence>MRIALDAMGGDHAPAATVAGAVAAARAHGIEVALVGQVGAIEAELAKHQITGLSLPLVEAPETIGMEEHPATAARRKQGSSIHVGLREVREGRAAALVSAGNSGAVMAAALFVLGRVPGIERPAIGTVMPTLAGGKVGRALLIDAGANTDPKAGQLVQFGQMGAAWAERVFGVARPRVGLLANGEEPTKGSELVQEAHPLLAASGLNFSGNVEGRDIFAGKVDVVVTDGFAGNVALKASEGVAALIFGLLRAELGRNPLTKLLAAGLRPAFRRVNGQLDWRTTGGAPLLGVEGLTFIGHGRSDALAVENAIRVAKEAATGGAIDAIRSLGRGKGEGRGIA</sequence>
<dbReference type="PANTHER" id="PTHR30100">
    <property type="entry name" value="FATTY ACID/PHOSPHOLIPID SYNTHESIS PROTEIN PLSX"/>
    <property type="match status" value="1"/>
</dbReference>
<evidence type="ECO:0000256" key="9">
    <source>
        <dbReference type="ARBA" id="ARBA00046608"/>
    </source>
</evidence>
<comment type="subcellular location">
    <subcellularLocation>
        <location evidence="10">Cytoplasm</location>
    </subcellularLocation>
    <text evidence="10">Associated with the membrane possibly through PlsY.</text>
</comment>
<gene>
    <name evidence="10" type="primary">plsX</name>
    <name evidence="11" type="ORF">AVDCRST_MAG88-1657</name>
</gene>
<keyword evidence="11" id="KW-0012">Acyltransferase</keyword>
<dbReference type="GO" id="GO:0005737">
    <property type="term" value="C:cytoplasm"/>
    <property type="evidence" value="ECO:0007669"/>
    <property type="project" value="UniProtKB-SubCell"/>
</dbReference>
<organism evidence="11">
    <name type="scientific">uncultured Thermomicrobiales bacterium</name>
    <dbReference type="NCBI Taxonomy" id="1645740"/>
    <lineage>
        <taxon>Bacteria</taxon>
        <taxon>Pseudomonadati</taxon>
        <taxon>Thermomicrobiota</taxon>
        <taxon>Thermomicrobia</taxon>
        <taxon>Thermomicrobiales</taxon>
        <taxon>environmental samples</taxon>
    </lineage>
</organism>
<dbReference type="AlphaFoldDB" id="A0A6J4UZM3"/>
<evidence type="ECO:0000313" key="11">
    <source>
        <dbReference type="EMBL" id="CAA9563070.1"/>
    </source>
</evidence>
<evidence type="ECO:0000256" key="2">
    <source>
        <dbReference type="ARBA" id="ARBA00022490"/>
    </source>
</evidence>
<proteinExistence type="inferred from homology"/>
<reference evidence="11" key="1">
    <citation type="submission" date="2020-02" db="EMBL/GenBank/DDBJ databases">
        <authorList>
            <person name="Meier V. D."/>
        </authorList>
    </citation>
    <scope>NUCLEOTIDE SEQUENCE</scope>
    <source>
        <strain evidence="11">AVDCRST_MAG88</strain>
    </source>
</reference>
<evidence type="ECO:0000256" key="3">
    <source>
        <dbReference type="ARBA" id="ARBA00022516"/>
    </source>
</evidence>
<dbReference type="Pfam" id="PF02504">
    <property type="entry name" value="FA_synthesis"/>
    <property type="match status" value="1"/>
</dbReference>
<dbReference type="PANTHER" id="PTHR30100:SF1">
    <property type="entry name" value="PHOSPHATE ACYLTRANSFERASE"/>
    <property type="match status" value="1"/>
</dbReference>
<keyword evidence="6 10" id="KW-0594">Phospholipid biosynthesis</keyword>
<keyword evidence="7 10" id="KW-1208">Phospholipid metabolism</keyword>
<dbReference type="InterPro" id="IPR003664">
    <property type="entry name" value="FA_synthesis"/>
</dbReference>
<dbReference type="GO" id="GO:0006633">
    <property type="term" value="P:fatty acid biosynthetic process"/>
    <property type="evidence" value="ECO:0007669"/>
    <property type="project" value="UniProtKB-UniRule"/>
</dbReference>
<evidence type="ECO:0000256" key="10">
    <source>
        <dbReference type="HAMAP-Rule" id="MF_00019"/>
    </source>
</evidence>
<keyword evidence="5 10" id="KW-0443">Lipid metabolism</keyword>
<dbReference type="PIRSF" id="PIRSF002465">
    <property type="entry name" value="Phsphlp_syn_PlsX"/>
    <property type="match status" value="1"/>
</dbReference>
<evidence type="ECO:0000256" key="8">
    <source>
        <dbReference type="ARBA" id="ARBA00024069"/>
    </source>
</evidence>
<dbReference type="GO" id="GO:0008654">
    <property type="term" value="P:phospholipid biosynthetic process"/>
    <property type="evidence" value="ECO:0007669"/>
    <property type="project" value="UniProtKB-KW"/>
</dbReference>
<comment type="subunit">
    <text evidence="9 10">Homodimer. Probably interacts with PlsY.</text>
</comment>
<protein>
    <recommendedName>
        <fullName evidence="8 10">Phosphate acyltransferase</fullName>
        <ecNumber evidence="8 10">2.3.1.274</ecNumber>
    </recommendedName>
    <alternativeName>
        <fullName evidence="10">Acyl-ACP phosphotransacylase</fullName>
    </alternativeName>
    <alternativeName>
        <fullName evidence="10">Acyl-[acyl-carrier-protein]--phosphate acyltransferase</fullName>
    </alternativeName>
    <alternativeName>
        <fullName evidence="10">Phosphate-acyl-ACP acyltransferase</fullName>
    </alternativeName>
</protein>
<name>A0A6J4UZM3_9BACT</name>
<comment type="catalytic activity">
    <reaction evidence="1 10">
        <text>a fatty acyl-[ACP] + phosphate = an acyl phosphate + holo-[ACP]</text>
        <dbReference type="Rhea" id="RHEA:42292"/>
        <dbReference type="Rhea" id="RHEA-COMP:9685"/>
        <dbReference type="Rhea" id="RHEA-COMP:14125"/>
        <dbReference type="ChEBI" id="CHEBI:43474"/>
        <dbReference type="ChEBI" id="CHEBI:59918"/>
        <dbReference type="ChEBI" id="CHEBI:64479"/>
        <dbReference type="ChEBI" id="CHEBI:138651"/>
        <dbReference type="EC" id="2.3.1.274"/>
    </reaction>
</comment>
<accession>A0A6J4UZM3</accession>
<evidence type="ECO:0000256" key="1">
    <source>
        <dbReference type="ARBA" id="ARBA00001232"/>
    </source>
</evidence>
<dbReference type="InterPro" id="IPR012281">
    <property type="entry name" value="Phospholipid_synth_PlsX-like"/>
</dbReference>
<dbReference type="GO" id="GO:0043811">
    <property type="term" value="F:phosphate:acyl-[acyl carrier protein] acyltransferase activity"/>
    <property type="evidence" value="ECO:0007669"/>
    <property type="project" value="UniProtKB-UniRule"/>
</dbReference>